<dbReference type="PANTHER" id="PTHR47041">
    <property type="entry name" value="SEC14 CYTOSOLIC FACTOR FAMILY PROTEIN / PHOSPHOGLYCERIDE TRANSFER FAMILY PROTEIN"/>
    <property type="match status" value="1"/>
</dbReference>
<reference evidence="4 5" key="2">
    <citation type="journal article" date="2017" name="Nature">
        <title>The Apostasia genome and the evolution of orchids.</title>
        <authorList>
            <person name="Zhang G.Q."/>
            <person name="Liu K.W."/>
            <person name="Li Z."/>
            <person name="Lohaus R."/>
            <person name="Hsiao Y.Y."/>
            <person name="Niu S.C."/>
            <person name="Wang J.Y."/>
            <person name="Lin Y.C."/>
            <person name="Xu Q."/>
            <person name="Chen L.J."/>
            <person name="Yoshida K."/>
            <person name="Fujiwara S."/>
            <person name="Wang Z.W."/>
            <person name="Zhang Y.Q."/>
            <person name="Mitsuda N."/>
            <person name="Wang M."/>
            <person name="Liu G.H."/>
            <person name="Pecoraro L."/>
            <person name="Huang H.X."/>
            <person name="Xiao X.J."/>
            <person name="Lin M."/>
            <person name="Wu X.Y."/>
            <person name="Wu W.L."/>
            <person name="Chen Y.Y."/>
            <person name="Chang S.B."/>
            <person name="Sakamoto S."/>
            <person name="Ohme-Takagi M."/>
            <person name="Yagi M."/>
            <person name="Zeng S.J."/>
            <person name="Shen C.Y."/>
            <person name="Yeh C.M."/>
            <person name="Luo Y.B."/>
            <person name="Tsai W.C."/>
            <person name="Van de Peer Y."/>
            <person name="Liu Z.J."/>
        </authorList>
    </citation>
    <scope>NUCLEOTIDE SEQUENCE [LARGE SCALE GENOMIC DNA]</scope>
    <source>
        <tissue evidence="4">The whole plant</tissue>
    </source>
</reference>
<sequence length="471" mass="53305">MSTYSKKNHSPRSPTGEKMHKGSLVASFQEANPQMTLKHMVPLKSLRLNPNHSGKILSFVIKLAVLETVRRFSKAKCPILWRFVQAFQVLGYPPLKWLQRWGPLRLIVRGTQSISRPLLLLSIATAFSNDSENCRVTGDRVDESQSLPESLCRSPTSDSLKSEESIKDIVPDNWLRQLFAELEKQGISLPERFNEDELHRFYTAANGDLACLVSSLKKTIRWRESYNILSSQELEVWSHLVFWHGFDVMMRPCLVIRLGLACSTLAPHDRPRFAQAVVSQIDLGVLNLTDEKDSQITVLMDCDGLSPFRFPMNMMRSCAILVQDHYPNRLGTLFILRLPPLVRVLTQTFIQILRPATREKLRILGKKNQKFLSEFLRTVPAFLGSDCECSRCRMLSANNSSGLTQEISEGESSGNVDNDAFDTNDLPSTELPFISGCDHILRTAILAILMMWVVIAFFSAMHNTDSLSSFL</sequence>
<dbReference type="AlphaFoldDB" id="A0A2I0WHM6"/>
<dbReference type="InterPro" id="IPR036865">
    <property type="entry name" value="CRAL-TRIO_dom_sf"/>
</dbReference>
<dbReference type="PANTHER" id="PTHR47041:SF2">
    <property type="entry name" value="SEC14 CYTOSOLIC FACTOR FAMILY PROTEIN _ PHOSPHOGLYCERIDE TRANSFER FAMILY PROTEIN"/>
    <property type="match status" value="1"/>
</dbReference>
<reference evidence="4 5" key="1">
    <citation type="journal article" date="2016" name="Sci. Rep.">
        <title>The Dendrobium catenatum Lindl. genome sequence provides insights into polysaccharide synthase, floral development and adaptive evolution.</title>
        <authorList>
            <person name="Zhang G.Q."/>
            <person name="Xu Q."/>
            <person name="Bian C."/>
            <person name="Tsai W.C."/>
            <person name="Yeh C.M."/>
            <person name="Liu K.W."/>
            <person name="Yoshida K."/>
            <person name="Zhang L.S."/>
            <person name="Chang S.B."/>
            <person name="Chen F."/>
            <person name="Shi Y."/>
            <person name="Su Y.Y."/>
            <person name="Zhang Y.Q."/>
            <person name="Chen L.J."/>
            <person name="Yin Y."/>
            <person name="Lin M."/>
            <person name="Huang H."/>
            <person name="Deng H."/>
            <person name="Wang Z.W."/>
            <person name="Zhu S.L."/>
            <person name="Zhao X."/>
            <person name="Deng C."/>
            <person name="Niu S.C."/>
            <person name="Huang J."/>
            <person name="Wang M."/>
            <person name="Liu G.H."/>
            <person name="Yang H.J."/>
            <person name="Xiao X.J."/>
            <person name="Hsiao Y.Y."/>
            <person name="Wu W.L."/>
            <person name="Chen Y.Y."/>
            <person name="Mitsuda N."/>
            <person name="Ohme-Takagi M."/>
            <person name="Luo Y.B."/>
            <person name="Van de Peer Y."/>
            <person name="Liu Z.J."/>
        </authorList>
    </citation>
    <scope>NUCLEOTIDE SEQUENCE [LARGE SCALE GENOMIC DNA]</scope>
    <source>
        <tissue evidence="4">The whole plant</tissue>
    </source>
</reference>
<name>A0A2I0WHM6_9ASPA</name>
<keyword evidence="2" id="KW-1133">Transmembrane helix</keyword>
<keyword evidence="2" id="KW-0812">Transmembrane</keyword>
<dbReference type="Pfam" id="PF00650">
    <property type="entry name" value="CRAL_TRIO"/>
    <property type="match status" value="1"/>
</dbReference>
<dbReference type="EMBL" id="KZ502638">
    <property type="protein sequence ID" value="PKU75166.1"/>
    <property type="molecule type" value="Genomic_DNA"/>
</dbReference>
<dbReference type="SMART" id="SM00516">
    <property type="entry name" value="SEC14"/>
    <property type="match status" value="1"/>
</dbReference>
<dbReference type="InterPro" id="IPR001251">
    <property type="entry name" value="CRAL-TRIO_dom"/>
</dbReference>
<evidence type="ECO:0000313" key="5">
    <source>
        <dbReference type="Proteomes" id="UP000233837"/>
    </source>
</evidence>
<dbReference type="CDD" id="cd00170">
    <property type="entry name" value="SEC14"/>
    <property type="match status" value="1"/>
</dbReference>
<keyword evidence="2" id="KW-0472">Membrane</keyword>
<feature type="region of interest" description="Disordered" evidence="1">
    <location>
        <begin position="1"/>
        <end position="21"/>
    </location>
</feature>
<feature type="transmembrane region" description="Helical" evidence="2">
    <location>
        <begin position="440"/>
        <end position="461"/>
    </location>
</feature>
<evidence type="ECO:0000256" key="1">
    <source>
        <dbReference type="SAM" id="MobiDB-lite"/>
    </source>
</evidence>
<gene>
    <name evidence="4" type="ORF">MA16_Dca015522</name>
</gene>
<dbReference type="STRING" id="906689.A0A2I0WHM6"/>
<dbReference type="Gene3D" id="3.40.525.10">
    <property type="entry name" value="CRAL-TRIO lipid binding domain"/>
    <property type="match status" value="1"/>
</dbReference>
<feature type="domain" description="CRAL-TRIO" evidence="3">
    <location>
        <begin position="243"/>
        <end position="391"/>
    </location>
</feature>
<dbReference type="SUPFAM" id="SSF52087">
    <property type="entry name" value="CRAL/TRIO domain"/>
    <property type="match status" value="1"/>
</dbReference>
<dbReference type="Proteomes" id="UP000233837">
    <property type="component" value="Unassembled WGS sequence"/>
</dbReference>
<dbReference type="OrthoDB" id="1434354at2759"/>
<feature type="compositionally biased region" description="Basic residues" evidence="1">
    <location>
        <begin position="1"/>
        <end position="10"/>
    </location>
</feature>
<organism evidence="4 5">
    <name type="scientific">Dendrobium catenatum</name>
    <dbReference type="NCBI Taxonomy" id="906689"/>
    <lineage>
        <taxon>Eukaryota</taxon>
        <taxon>Viridiplantae</taxon>
        <taxon>Streptophyta</taxon>
        <taxon>Embryophyta</taxon>
        <taxon>Tracheophyta</taxon>
        <taxon>Spermatophyta</taxon>
        <taxon>Magnoliopsida</taxon>
        <taxon>Liliopsida</taxon>
        <taxon>Asparagales</taxon>
        <taxon>Orchidaceae</taxon>
        <taxon>Epidendroideae</taxon>
        <taxon>Malaxideae</taxon>
        <taxon>Dendrobiinae</taxon>
        <taxon>Dendrobium</taxon>
    </lineage>
</organism>
<evidence type="ECO:0000259" key="3">
    <source>
        <dbReference type="PROSITE" id="PS50191"/>
    </source>
</evidence>
<protein>
    <recommendedName>
        <fullName evidence="3">CRAL-TRIO domain-containing protein</fullName>
    </recommendedName>
</protein>
<accession>A0A2I0WHM6</accession>
<evidence type="ECO:0000256" key="2">
    <source>
        <dbReference type="SAM" id="Phobius"/>
    </source>
</evidence>
<proteinExistence type="predicted"/>
<evidence type="ECO:0000313" key="4">
    <source>
        <dbReference type="EMBL" id="PKU75166.1"/>
    </source>
</evidence>
<dbReference type="PROSITE" id="PS50191">
    <property type="entry name" value="CRAL_TRIO"/>
    <property type="match status" value="1"/>
</dbReference>
<keyword evidence="5" id="KW-1185">Reference proteome</keyword>